<organism evidence="2 3">
    <name type="scientific">Aedes albopictus</name>
    <name type="common">Asian tiger mosquito</name>
    <name type="synonym">Stegomyia albopicta</name>
    <dbReference type="NCBI Taxonomy" id="7160"/>
    <lineage>
        <taxon>Eukaryota</taxon>
        <taxon>Metazoa</taxon>
        <taxon>Ecdysozoa</taxon>
        <taxon>Arthropoda</taxon>
        <taxon>Hexapoda</taxon>
        <taxon>Insecta</taxon>
        <taxon>Pterygota</taxon>
        <taxon>Neoptera</taxon>
        <taxon>Endopterygota</taxon>
        <taxon>Diptera</taxon>
        <taxon>Nematocera</taxon>
        <taxon>Culicoidea</taxon>
        <taxon>Culicidae</taxon>
        <taxon>Culicinae</taxon>
        <taxon>Aedini</taxon>
        <taxon>Aedes</taxon>
        <taxon>Stegomyia</taxon>
    </lineage>
</organism>
<evidence type="ECO:0000313" key="3">
    <source>
        <dbReference type="Proteomes" id="UP000069940"/>
    </source>
</evidence>
<dbReference type="InterPro" id="IPR013103">
    <property type="entry name" value="RVT_2"/>
</dbReference>
<reference evidence="3" key="1">
    <citation type="journal article" date="2015" name="Proc. Natl. Acad. Sci. U.S.A.">
        <title>Genome sequence of the Asian Tiger mosquito, Aedes albopictus, reveals insights into its biology, genetics, and evolution.</title>
        <authorList>
            <person name="Chen X.G."/>
            <person name="Jiang X."/>
            <person name="Gu J."/>
            <person name="Xu M."/>
            <person name="Wu Y."/>
            <person name="Deng Y."/>
            <person name="Zhang C."/>
            <person name="Bonizzoni M."/>
            <person name="Dermauw W."/>
            <person name="Vontas J."/>
            <person name="Armbruster P."/>
            <person name="Huang X."/>
            <person name="Yang Y."/>
            <person name="Zhang H."/>
            <person name="He W."/>
            <person name="Peng H."/>
            <person name="Liu Y."/>
            <person name="Wu K."/>
            <person name="Chen J."/>
            <person name="Lirakis M."/>
            <person name="Topalis P."/>
            <person name="Van Leeuwen T."/>
            <person name="Hall A.B."/>
            <person name="Jiang X."/>
            <person name="Thorpe C."/>
            <person name="Mueller R.L."/>
            <person name="Sun C."/>
            <person name="Waterhouse R.M."/>
            <person name="Yan G."/>
            <person name="Tu Z.J."/>
            <person name="Fang X."/>
            <person name="James A.A."/>
        </authorList>
    </citation>
    <scope>NUCLEOTIDE SEQUENCE [LARGE SCALE GENOMIC DNA]</scope>
    <source>
        <strain evidence="3">Foshan</strain>
    </source>
</reference>
<dbReference type="PANTHER" id="PTHR11439">
    <property type="entry name" value="GAG-POL-RELATED RETROTRANSPOSON"/>
    <property type="match status" value="1"/>
</dbReference>
<reference evidence="2" key="2">
    <citation type="submission" date="2025-05" db="UniProtKB">
        <authorList>
            <consortium name="EnsemblMetazoa"/>
        </authorList>
    </citation>
    <scope>IDENTIFICATION</scope>
    <source>
        <strain evidence="2">Foshan</strain>
    </source>
</reference>
<dbReference type="RefSeq" id="XP_062713882.1">
    <property type="nucleotide sequence ID" value="XM_062857898.1"/>
</dbReference>
<dbReference type="GeneID" id="134290716"/>
<dbReference type="PANTHER" id="PTHR11439:SF483">
    <property type="entry name" value="PEPTIDE SYNTHASE GLIP-LIKE, PUTATIVE (AFU_ORTHOLOGUE AFUA_3G12920)-RELATED"/>
    <property type="match status" value="1"/>
</dbReference>
<keyword evidence="3" id="KW-1185">Reference proteome</keyword>
<dbReference type="Proteomes" id="UP000069940">
    <property type="component" value="Unassembled WGS sequence"/>
</dbReference>
<name>A0ABM1Z473_AEDAL</name>
<feature type="domain" description="Reverse transcriptase Ty1/copia-type" evidence="1">
    <location>
        <begin position="2"/>
        <end position="70"/>
    </location>
</feature>
<protein>
    <recommendedName>
        <fullName evidence="1">Reverse transcriptase Ty1/copia-type domain-containing protein</fullName>
    </recommendedName>
</protein>
<dbReference type="Pfam" id="PF07727">
    <property type="entry name" value="RVT_2"/>
    <property type="match status" value="1"/>
</dbReference>
<dbReference type="CDD" id="cd09272">
    <property type="entry name" value="RNase_HI_RT_Ty1"/>
    <property type="match status" value="1"/>
</dbReference>
<proteinExistence type="predicted"/>
<sequence>MSNDEAMKNKLKKHLSNTFWMKDLGTAKHCVGIRIEKTNDGITLDQEAYVETVLKRFNMSECKPVKIPMNASEKLSTKKSPKTDEEVAAMKDVSYQEAVGCLMYLAQCTRPDILFAVNVLSRFNQNPGPKHWIAVKHVLRYLRGSSQQKLHYKRDANLEVVGYCDADWGSDPEQRKSTSGYVFLASGGAISWSCKKQPTVALSTCEAEYMAVSAAVQEASWWRDT</sequence>
<accession>A0ABM1Z473</accession>
<evidence type="ECO:0000313" key="2">
    <source>
        <dbReference type="EnsemblMetazoa" id="AALFPA23_014941.P21648"/>
    </source>
</evidence>
<evidence type="ECO:0000259" key="1">
    <source>
        <dbReference type="Pfam" id="PF07727"/>
    </source>
</evidence>
<dbReference type="EnsemblMetazoa" id="AALFPA23_014941.R21648">
    <property type="protein sequence ID" value="AALFPA23_014941.P21648"/>
    <property type="gene ID" value="AALFPA23_014941"/>
</dbReference>